<reference evidence="2" key="1">
    <citation type="submission" date="2021-05" db="EMBL/GenBank/DDBJ databases">
        <authorList>
            <person name="Alioto T."/>
            <person name="Alioto T."/>
            <person name="Gomez Garrido J."/>
        </authorList>
    </citation>
    <scope>NUCLEOTIDE SEQUENCE</scope>
</reference>
<sequence>MVALASSPIPGIVQSIRPTSGTVCPDAEEQSWDRTFQSVCYRTGSPAVANLPNPDFLPSTGIECAAFPQPACCCYLSDAARQIVHFSPHCSGKSPRAVRQLPSHTECPASQRTSVGPHPRCTPDWSLSANPN</sequence>
<evidence type="ECO:0000256" key="1">
    <source>
        <dbReference type="SAM" id="MobiDB-lite"/>
    </source>
</evidence>
<dbReference type="AlphaFoldDB" id="A0A8D8LAU5"/>
<protein>
    <submittedName>
        <fullName evidence="2">(northern house mosquito) hypothetical protein</fullName>
    </submittedName>
</protein>
<accession>A0A8D8LAU5</accession>
<evidence type="ECO:0000313" key="2">
    <source>
        <dbReference type="EMBL" id="CAG6601861.1"/>
    </source>
</evidence>
<dbReference type="EMBL" id="HBUE01241306">
    <property type="protein sequence ID" value="CAG6549587.1"/>
    <property type="molecule type" value="Transcribed_RNA"/>
</dbReference>
<feature type="region of interest" description="Disordered" evidence="1">
    <location>
        <begin position="90"/>
        <end position="132"/>
    </location>
</feature>
<organism evidence="2">
    <name type="scientific">Culex pipiens</name>
    <name type="common">House mosquito</name>
    <dbReference type="NCBI Taxonomy" id="7175"/>
    <lineage>
        <taxon>Eukaryota</taxon>
        <taxon>Metazoa</taxon>
        <taxon>Ecdysozoa</taxon>
        <taxon>Arthropoda</taxon>
        <taxon>Hexapoda</taxon>
        <taxon>Insecta</taxon>
        <taxon>Pterygota</taxon>
        <taxon>Neoptera</taxon>
        <taxon>Endopterygota</taxon>
        <taxon>Diptera</taxon>
        <taxon>Nematocera</taxon>
        <taxon>Culicoidea</taxon>
        <taxon>Culicidae</taxon>
        <taxon>Culicinae</taxon>
        <taxon>Culicini</taxon>
        <taxon>Culex</taxon>
        <taxon>Culex</taxon>
    </lineage>
</organism>
<proteinExistence type="predicted"/>
<dbReference type="EMBL" id="HBUE01348349">
    <property type="protein sequence ID" value="CAG6601861.1"/>
    <property type="molecule type" value="Transcribed_RNA"/>
</dbReference>
<name>A0A8D8LAU5_CULPI</name>